<dbReference type="SUPFAM" id="SSF55073">
    <property type="entry name" value="Nucleotide cyclase"/>
    <property type="match status" value="1"/>
</dbReference>
<keyword evidence="14" id="KW-0413">Isomerase</keyword>
<evidence type="ECO:0000313" key="24">
    <source>
        <dbReference type="Proteomes" id="UP000825002"/>
    </source>
</evidence>
<feature type="region of interest" description="Disordered" evidence="19">
    <location>
        <begin position="1"/>
        <end position="38"/>
    </location>
</feature>
<dbReference type="SUPFAM" id="SSF53822">
    <property type="entry name" value="Periplasmic binding protein-like I"/>
    <property type="match status" value="1"/>
</dbReference>
<evidence type="ECO:0000256" key="1">
    <source>
        <dbReference type="ARBA" id="ARBA00000374"/>
    </source>
</evidence>
<dbReference type="SMART" id="SM00044">
    <property type="entry name" value="CYCc"/>
    <property type="match status" value="1"/>
</dbReference>
<dbReference type="CDD" id="cd07302">
    <property type="entry name" value="CHD"/>
    <property type="match status" value="1"/>
</dbReference>
<keyword evidence="8" id="KW-0732">Signal</keyword>
<dbReference type="EMBL" id="JAIFTH010000185">
    <property type="protein sequence ID" value="KAG9510284.1"/>
    <property type="molecule type" value="Genomic_DNA"/>
</dbReference>
<evidence type="ECO:0000256" key="4">
    <source>
        <dbReference type="ARBA" id="ARBA00004251"/>
    </source>
</evidence>
<feature type="domain" description="Protein kinase" evidence="20">
    <location>
        <begin position="584"/>
        <end position="958"/>
    </location>
</feature>
<evidence type="ECO:0000256" key="7">
    <source>
        <dbReference type="ARBA" id="ARBA00022692"/>
    </source>
</evidence>
<keyword evidence="16 18" id="KW-0141">cGMP biosynthesis</keyword>
<dbReference type="InterPro" id="IPR001245">
    <property type="entry name" value="Ser-Thr/Tyr_kinase_cat_dom"/>
</dbReference>
<evidence type="ECO:0000256" key="12">
    <source>
        <dbReference type="ARBA" id="ARBA00023180"/>
    </source>
</evidence>
<evidence type="ECO:0000259" key="20">
    <source>
        <dbReference type="PROSITE" id="PS50011"/>
    </source>
</evidence>
<evidence type="ECO:0000313" key="23">
    <source>
        <dbReference type="EMBL" id="KAG9510284.1"/>
    </source>
</evidence>
<dbReference type="InterPro" id="IPR011876">
    <property type="entry name" value="IsopentenylPP_isomerase_typ1"/>
</dbReference>
<reference evidence="23 24" key="1">
    <citation type="submission" date="2020-10" db="EMBL/GenBank/DDBJ databases">
        <authorList>
            <person name="Klimov P.B."/>
            <person name="Dyachkov S.M."/>
            <person name="Chetverikov P.E."/>
        </authorList>
    </citation>
    <scope>NUCLEOTIDE SEQUENCE [LARGE SCALE GENOMIC DNA]</scope>
    <source>
        <strain evidence="23">BMOC 18-1129-001#AD2665</strain>
        <tissue evidence="23">Entire mites</tissue>
    </source>
</reference>
<dbReference type="PROSITE" id="PS50011">
    <property type="entry name" value="PROTEIN_KINASE_DOM"/>
    <property type="match status" value="1"/>
</dbReference>
<dbReference type="PANTHER" id="PTHR11920">
    <property type="entry name" value="GUANYLYL CYCLASE"/>
    <property type="match status" value="1"/>
</dbReference>
<keyword evidence="15 17" id="KW-0456">Lyase</keyword>
<dbReference type="Pfam" id="PF19270">
    <property type="entry name" value="FBO_C"/>
    <property type="match status" value="1"/>
</dbReference>
<evidence type="ECO:0000256" key="8">
    <source>
        <dbReference type="ARBA" id="ARBA00022729"/>
    </source>
</evidence>
<evidence type="ECO:0000256" key="13">
    <source>
        <dbReference type="ARBA" id="ARBA00023229"/>
    </source>
</evidence>
<dbReference type="PANTHER" id="PTHR11920:SF501">
    <property type="entry name" value="GUANYLATE CYCLASE 32E"/>
    <property type="match status" value="1"/>
</dbReference>
<accession>A0ABQ7SA41</accession>
<keyword evidence="10" id="KW-1133">Transmembrane helix</keyword>
<evidence type="ECO:0000259" key="22">
    <source>
        <dbReference type="PROSITE" id="PS51462"/>
    </source>
</evidence>
<keyword evidence="7" id="KW-0812">Transmembrane</keyword>
<dbReference type="Gene3D" id="3.30.70.1230">
    <property type="entry name" value="Nucleotide cyclase"/>
    <property type="match status" value="1"/>
</dbReference>
<dbReference type="InterPro" id="IPR001810">
    <property type="entry name" value="F-box_dom"/>
</dbReference>
<dbReference type="Pfam" id="PF07701">
    <property type="entry name" value="HNOBA"/>
    <property type="match status" value="1"/>
</dbReference>
<evidence type="ECO:0000256" key="3">
    <source>
        <dbReference type="ARBA" id="ARBA00003951"/>
    </source>
</evidence>
<dbReference type="SUPFAM" id="SSF56112">
    <property type="entry name" value="Protein kinase-like (PK-like)"/>
    <property type="match status" value="1"/>
</dbReference>
<protein>
    <recommendedName>
        <fullName evidence="18">Guanylate cyclase</fullName>
        <ecNumber evidence="18">4.6.1.2</ecNumber>
    </recommendedName>
</protein>
<comment type="similarity">
    <text evidence="6">Belongs to the IPP isomerase type 1 family.</text>
</comment>
<name>A0ABQ7SA41_9ACAR</name>
<dbReference type="SMART" id="SM00220">
    <property type="entry name" value="S_TKc"/>
    <property type="match status" value="1"/>
</dbReference>
<dbReference type="SUPFAM" id="SSF81383">
    <property type="entry name" value="F-box domain"/>
    <property type="match status" value="1"/>
</dbReference>
<evidence type="ECO:0000256" key="2">
    <source>
        <dbReference type="ARBA" id="ARBA00001436"/>
    </source>
</evidence>
<feature type="region of interest" description="Disordered" evidence="19">
    <location>
        <begin position="1244"/>
        <end position="1279"/>
    </location>
</feature>
<keyword evidence="12" id="KW-0325">Glycoprotein</keyword>
<evidence type="ECO:0000256" key="19">
    <source>
        <dbReference type="SAM" id="MobiDB-lite"/>
    </source>
</evidence>
<proteinExistence type="inferred from homology"/>
<dbReference type="SUPFAM" id="SSF53474">
    <property type="entry name" value="alpha/beta-Hydrolases"/>
    <property type="match status" value="1"/>
</dbReference>
<dbReference type="Gene3D" id="3.40.50.1820">
    <property type="entry name" value="alpha/beta hydrolase"/>
    <property type="match status" value="1"/>
</dbReference>
<dbReference type="Gene3D" id="2.60.40.770">
    <property type="match status" value="1"/>
</dbReference>
<dbReference type="Pfam" id="PF06441">
    <property type="entry name" value="EHN"/>
    <property type="match status" value="1"/>
</dbReference>
<keyword evidence="23" id="KW-0675">Receptor</keyword>
<evidence type="ECO:0000256" key="11">
    <source>
        <dbReference type="ARBA" id="ARBA00023136"/>
    </source>
</evidence>
<evidence type="ECO:0000256" key="17">
    <source>
        <dbReference type="RuleBase" id="RU000405"/>
    </source>
</evidence>
<dbReference type="Pfam" id="PF00211">
    <property type="entry name" value="Guanylate_cyc"/>
    <property type="match status" value="1"/>
</dbReference>
<dbReference type="SUPFAM" id="SSF55811">
    <property type="entry name" value="Nudix"/>
    <property type="match status" value="1"/>
</dbReference>
<dbReference type="InterPro" id="IPR028082">
    <property type="entry name" value="Peripla_BP_I"/>
</dbReference>
<dbReference type="Pfam" id="PF07714">
    <property type="entry name" value="PK_Tyr_Ser-Thr"/>
    <property type="match status" value="1"/>
</dbReference>
<dbReference type="CDD" id="cd22089">
    <property type="entry name" value="F-box_FBXO9"/>
    <property type="match status" value="1"/>
</dbReference>
<comment type="pathway">
    <text evidence="5">Isoprenoid biosynthesis; dimethylallyl diphosphate biosynthesis; dimethylallyl diphosphate from isopentenyl diphosphate: step 1/1.</text>
</comment>
<evidence type="ECO:0000256" key="18">
    <source>
        <dbReference type="RuleBase" id="RU003431"/>
    </source>
</evidence>
<feature type="domain" description="Nudix hydrolase" evidence="22">
    <location>
        <begin position="3563"/>
        <end position="3713"/>
    </location>
</feature>
<evidence type="ECO:0000256" key="15">
    <source>
        <dbReference type="ARBA" id="ARBA00023239"/>
    </source>
</evidence>
<keyword evidence="24" id="KW-1185">Reference proteome</keyword>
<comment type="function">
    <text evidence="3">Catalyzes the 1,3-allylic rearrangement of the homoallylic substrate isopentenyl (IPP) to its highly electrophilic allylic isomer, dimethylallyl diphosphate (DMAPP).</text>
</comment>
<evidence type="ECO:0000256" key="14">
    <source>
        <dbReference type="ARBA" id="ARBA00023235"/>
    </source>
</evidence>
<dbReference type="InterPro" id="IPR029058">
    <property type="entry name" value="AB_hydrolase_fold"/>
</dbReference>
<dbReference type="EC" id="4.6.1.2" evidence="18"/>
<gene>
    <name evidence="23" type="primary">Gyc76C</name>
    <name evidence="23" type="ORF">GZH46_01179</name>
</gene>
<dbReference type="InterPro" id="IPR050401">
    <property type="entry name" value="Cyclic_nucleotide_synthase"/>
</dbReference>
<dbReference type="InterPro" id="IPR029787">
    <property type="entry name" value="Nucleotide_cyclase"/>
</dbReference>
<dbReference type="Pfam" id="PF02221">
    <property type="entry name" value="E1_DerP2_DerF2"/>
    <property type="match status" value="1"/>
</dbReference>
<dbReference type="InterPro" id="IPR000719">
    <property type="entry name" value="Prot_kinase_dom"/>
</dbReference>
<dbReference type="InterPro" id="IPR045464">
    <property type="entry name" value="Hrt3/FBXO9_C"/>
</dbReference>
<dbReference type="InterPro" id="IPR000086">
    <property type="entry name" value="NUDIX_hydrolase_dom"/>
</dbReference>
<dbReference type="InterPro" id="IPR003172">
    <property type="entry name" value="ML_dom"/>
</dbReference>
<dbReference type="SUPFAM" id="SSF81296">
    <property type="entry name" value="E set domains"/>
    <property type="match status" value="1"/>
</dbReference>
<comment type="subcellular location">
    <subcellularLocation>
        <location evidence="4">Cell membrane</location>
        <topology evidence="4">Single-pass type I membrane protein</topology>
    </subcellularLocation>
</comment>
<feature type="domain" description="Guanylate cyclase" evidence="21">
    <location>
        <begin position="1032"/>
        <end position="1162"/>
    </location>
</feature>
<comment type="catalytic activity">
    <reaction evidence="1">
        <text>isopentenyl diphosphate = dimethylallyl diphosphate</text>
        <dbReference type="Rhea" id="RHEA:23284"/>
        <dbReference type="ChEBI" id="CHEBI:57623"/>
        <dbReference type="ChEBI" id="CHEBI:128769"/>
        <dbReference type="EC" id="5.3.3.2"/>
    </reaction>
</comment>
<dbReference type="InterPro" id="IPR018297">
    <property type="entry name" value="A/G_cyclase_CS"/>
</dbReference>
<dbReference type="Gene3D" id="3.90.79.10">
    <property type="entry name" value="Nucleoside Triphosphate Pyrophosphohydrolase"/>
    <property type="match status" value="1"/>
</dbReference>
<dbReference type="Gene3D" id="3.40.50.2300">
    <property type="match status" value="2"/>
</dbReference>
<dbReference type="InterPro" id="IPR011009">
    <property type="entry name" value="Kinase-like_dom_sf"/>
</dbReference>
<dbReference type="Pfam" id="PF01094">
    <property type="entry name" value="ANF_receptor"/>
    <property type="match status" value="1"/>
</dbReference>
<dbReference type="InterPro" id="IPR015797">
    <property type="entry name" value="NUDIX_hydrolase-like_dom_sf"/>
</dbReference>
<dbReference type="Gene3D" id="1.10.510.10">
    <property type="entry name" value="Transferase(Phosphotransferase) domain 1"/>
    <property type="match status" value="2"/>
</dbReference>
<evidence type="ECO:0000259" key="21">
    <source>
        <dbReference type="PROSITE" id="PS50125"/>
    </source>
</evidence>
<dbReference type="Gene3D" id="1.20.1280.50">
    <property type="match status" value="1"/>
</dbReference>
<keyword evidence="11" id="KW-0472">Membrane</keyword>
<comment type="catalytic activity">
    <reaction evidence="2 18">
        <text>GTP = 3',5'-cyclic GMP + diphosphate</text>
        <dbReference type="Rhea" id="RHEA:13665"/>
        <dbReference type="ChEBI" id="CHEBI:33019"/>
        <dbReference type="ChEBI" id="CHEBI:37565"/>
        <dbReference type="ChEBI" id="CHEBI:57746"/>
        <dbReference type="EC" id="4.6.1.2"/>
    </reaction>
</comment>
<feature type="non-terminal residue" evidence="23">
    <location>
        <position position="1"/>
    </location>
</feature>
<evidence type="ECO:0000256" key="5">
    <source>
        <dbReference type="ARBA" id="ARBA00004826"/>
    </source>
</evidence>
<dbReference type="InterPro" id="IPR014756">
    <property type="entry name" value="Ig_E-set"/>
</dbReference>
<dbReference type="PROSITE" id="PS51462">
    <property type="entry name" value="NUDIX"/>
    <property type="match status" value="1"/>
</dbReference>
<dbReference type="CDD" id="cd06370">
    <property type="entry name" value="PBP1_SAP_GC-like"/>
    <property type="match status" value="1"/>
</dbReference>
<evidence type="ECO:0000256" key="10">
    <source>
        <dbReference type="ARBA" id="ARBA00022989"/>
    </source>
</evidence>
<dbReference type="InterPro" id="IPR000639">
    <property type="entry name" value="Epox_hydrolase-like"/>
</dbReference>
<dbReference type="Pfam" id="PF00293">
    <property type="entry name" value="NUDIX"/>
    <property type="match status" value="1"/>
</dbReference>
<evidence type="ECO:0000256" key="16">
    <source>
        <dbReference type="ARBA" id="ARBA00023293"/>
    </source>
</evidence>
<comment type="similarity">
    <text evidence="17">Belongs to the adenylyl cyclase class-4/guanylyl cyclase family.</text>
</comment>
<dbReference type="PROSITE" id="PS00452">
    <property type="entry name" value="GUANYLATE_CYCLASE_1"/>
    <property type="match status" value="1"/>
</dbReference>
<dbReference type="Pfam" id="PF12937">
    <property type="entry name" value="F-box-like"/>
    <property type="match status" value="1"/>
</dbReference>
<evidence type="ECO:0000256" key="9">
    <source>
        <dbReference type="ARBA" id="ARBA00022741"/>
    </source>
</evidence>
<keyword evidence="13" id="KW-0414">Isoprene biosynthesis</keyword>
<dbReference type="InterPro" id="IPR036047">
    <property type="entry name" value="F-box-like_dom_sf"/>
</dbReference>
<keyword evidence="9" id="KW-0547">Nucleotide-binding</keyword>
<dbReference type="NCBIfam" id="TIGR02150">
    <property type="entry name" value="IPP_isom_1"/>
    <property type="match status" value="1"/>
</dbReference>
<dbReference type="CDD" id="cd02885">
    <property type="entry name" value="NUDIX_IPP_Isomerase"/>
    <property type="match status" value="1"/>
</dbReference>
<organism evidence="23 24">
    <name type="scientific">Fragariocoptes setiger</name>
    <dbReference type="NCBI Taxonomy" id="1670756"/>
    <lineage>
        <taxon>Eukaryota</taxon>
        <taxon>Metazoa</taxon>
        <taxon>Ecdysozoa</taxon>
        <taxon>Arthropoda</taxon>
        <taxon>Chelicerata</taxon>
        <taxon>Arachnida</taxon>
        <taxon>Acari</taxon>
        <taxon>Acariformes</taxon>
        <taxon>Trombidiformes</taxon>
        <taxon>Prostigmata</taxon>
        <taxon>Eupodina</taxon>
        <taxon>Eriophyoidea</taxon>
        <taxon>Phytoptidae</taxon>
        <taxon>Fragariocoptes</taxon>
    </lineage>
</organism>
<dbReference type="InterPro" id="IPR001054">
    <property type="entry name" value="A/G_cyclase"/>
</dbReference>
<feature type="non-terminal residue" evidence="23">
    <location>
        <position position="3769"/>
    </location>
</feature>
<dbReference type="InterPro" id="IPR010497">
    <property type="entry name" value="Epoxide_hydro_N"/>
</dbReference>
<comment type="caution">
    <text evidence="23">The sequence shown here is derived from an EMBL/GenBank/DDBJ whole genome shotgun (WGS) entry which is preliminary data.</text>
</comment>
<dbReference type="InterPro" id="IPR011645">
    <property type="entry name" value="HNOB_dom_associated"/>
</dbReference>
<dbReference type="InterPro" id="IPR001828">
    <property type="entry name" value="ANF_lig-bd_rcpt"/>
</dbReference>
<dbReference type="Proteomes" id="UP000825002">
    <property type="component" value="Unassembled WGS sequence"/>
</dbReference>
<sequence>DASSQVHQQPQQQKQQQASTSTLSTSAADATSAAATSTPTAILTEHQQQAVPIDISHNNNNNNNNSDNATIIVGYLTNIHGRANQQRQGIVISGAISYAISKINSNKTILNGRKVQLICNDTEGHTRLGTASILDQWRQGAIAFFGPEDSCQVEATVASALNLPMISYKCADSKVSNKDFYRTFLRTHPPDTQIVRSVIALLLNYKWNKFSIISESGPQYQTVARSLIERARSSNLTINSESNFENFYSCCEEHRSCCHNAFGQILDETSKRTRVYIFLGTVNDLINMMSAMQFKSLLDKGEYIVIYIDLDHYTEAQSYKYLWRSDMNEETRTKMIEAARSLLVVVASPPTGPNYAIFEDKVREFNALVPFNFTQPFSEFKKHITIYASYLYDAFMLYIDALSQTMREGADVLDGAAIVRRIIRKKRYESVTGFWMNIDENGDVEGNYTVLARLPTPTKLGQKSSQSGAFQWPDHTMLPVGSFEYDENQNITLLRLDGQIDWVNDGRPPLAEPPCGYDGSACRIPSDNVKQIIAGILFCTFITLSLIVSMIYRNWKSEQEIAGLLWSLQLKEITFIDGMMPRNASKTSLLSQFSTDSKVRTEIFTQTANYRGVIVAVKKLHLNKKNIDIPRATKIDMKIMKEIRHDNINPFIGACIESNCIYLVTEYCAKGSLQDVLDNSDMKLDSMFIASLVFDLISGLKYLHDSELKCHGNLKSTNCLITSRWVLQLTDFGLHHFRSCARRIESPEDMIHAHNRNLLWRAPEHLRDPNMHGTQKGDIYSFGIILHEIIARQGPFGIYATSLEPEEIINRVKHPQMAHQQQMSQQNSPISQRSAVKRDTSVPGGDLSNGNAVVNIQLANERDSCYDMVDHCLLQNTSMQMKPYTCNGTGNASVCPSTVGTTIGESQREYNGASEAGYFRPDLDLLQCQDYIIDTMRDCWRERPESRPDVVTIRHRLKNMRYGMKANIVDNMIAMMEKHANNLEETVKVRTALLEEEKKKTEVLLHRMLPPSVADQLMLGEDVVPESFEAVTIFFSDIVGFTEMSATSSPMQVVLFLNDLYTLFDAIIQTYDVYKVETIGDAYMVVSGLPLRNGDKHATEIASMALELLESVRQFKIRHLPDRILQLRIGLHTGPVVAGVVGTTMPRYCLFGDTVNTASRMESNGQALKIHISSHTKEYLDRSSGYTIQPRGKIHLKGKGECETYWLIGHEAGKRQYRHDPANEQALLNPGLFAQISHVDLKKRSPRPIPSSLCHRRASHDRPMQNLKGETDPNDIEPLPQLRIGSLFEDEKTQLEQDGMYPESIRYYKQATDMFPDIETRVYKDQCQQQASTARADSSKIIRITKTLDCLGLTEYESLVDLVRAHHQSNCDSRHYSHCVPSITPGANTVHISSLPYEIILRIIKSVIGDELDLASLESFGNVCRGFFLATRDPSIWRTLCVRTWGESYVRSTMTKLSQDPSTMDWRKFFIETPRVNYDGVYISETKYIRFGDVGFQDVTYRPFHIVRYYRYLRFMPNGQVLILMTNEEPSKIKPLFRQAKDLRQFSPELSVMQGTYKLRQNSLTIIAEKKYPEASELDYASSNRRHNRRWPTHTPVSRKFFMDFELFNGKNLKLYRNARLKWISYSILTKRVADQETDHFDLTSTEFPDLFFSKIKPHLQYVSNSAIEDCGSEAKTDVKLGECDGTGSEICVLTVGQKYDITGIFKPTEIHEDLLLKVTFRSGIFTVPLPFQPDGICGNYNITCPIDPSVTCVFRMEIYIKPFYPRISGIVDVQVIDRKMKKNIVCVKIRIKIIGPPKNNLKMDQAECLLLELRATGRTRRTDNYDGRRSSTKLIIKPDWFDQDLFEHAKSVYEKHLMAINLAHLLGLILLVRVNSIFDTLNATGKSSTVSKLFRRYVSTVLRVKCWYEGDIFENGSQANLSLLGVRIMHDSVAHQLNNSPNRAACQARNNQASYHISEYDIMLTQFAFIGLIVLQPKRMGLMNDFDEHDLRSLLHFWRIIGHALGATDRYNLCSRTPEEVRDLCRAILEFEMRPALQENSLSGAPGLMSINIVRSIDFVPMMSVYGAMQLLYDLIDWRPRNEQLNPYQSYYGRLSYTLMHLVTHKILGIGFMRSFNNGITRLSFWFIKRLINWNESRLSRLYGDIKMTSNAVSLSKKRLVARRNDHGIQRLKSSRQALNSLVKLTLLTAPNAATIRYKPANYIYDFMLNYQWDIPMSVKAQKLQDSIDDYIENYSLLSTDISGESSTPTEACDRYTSPIHRVTDSFLTCLPSIRLTTRFEYSDYLTTAAYTHNIQPHDYICQEDLLAKCTKEKCPHQHKAKYLMTDVDKLVDLLSYRPSIAGFRHDESISSEDNFLNCRNKLRIYAQNLINRSPHKSIEGIARNLVRWIRSKFNECELIHATRQLPKLSDFNRPSMTEHSALVCDDNHIRRLAGKIEFVGCQDFDFQLDYVMQDSEFRLKHSRITKFSEMDPEVSIKSRFFAEDRPISAELETVLDSDPSNIQLWLKLAYYNLTRDTSDKAECIDRALNVLSRALEANPGHSELWETYLIIFASRVPRVGLIEKAIEVGFKAFGEETLKESNPKRVKIKNQTIASLDLPNLVDKMLLRDLMFSRLSFIHLRLYERFPEARIPTSSYSIPRLVSSFPIAISLPKRGLTLISHDELKYFFRKYPGSLDGIEAWKLHQEVWYSQNSSVYTAIEILHDSAKHSDDPRLSYGLARLHFYDGDFPSSTMELTRLATLYLQKYENLANQEECLCILKASPNLKQLIDLFASMLCLVKAGDGNYQINKSEPKACRSPLLWLSLILCCKMDAMRKDNIESLYEKAITCCSIPVSNQSLGLRPLIFDHVKYLTESMETSEHFAHLFSTLRNFCLTLHDEDLQIHLIEQITRVITNPRTRLVILIEFCLLLKANLAILPWTIRMGLDLGEKDMLYEILIYILFESDHVLSNLDSGCWSVSLALSIEKADHLRTHQIFRLAVSHDPYNMKLWKMMRAYERSYFKNKAPKKFFEDRYYGKGSAKTDDTTVRPFSFPTITDDDIKDLKDRLSKTRFTEPLEDVADFEYGFNPRYLKTVVEYWMNEYDWRKQEARYKSFDHFETHIEGMKIHFVHIKPKSNKSTIPTMMCNGWPSNFYEYIKVMEMIRDENDKGASLEVIIPSMPGYGFSEAPHKKGFNVIECARVFAKLMQRLGHNNYYLHGSDWGSIVTRSIAHMYPERVKGYHTTTHFVEHNGQYFFRLILTKLFPSYMLDNPQRDLKLLFPMKNGISFILRESGYMHIQSTKPETVGLGLNDSPAGLASYILEKYSTWTREENKNQPDGDLTRKYSLDDLLTIVSMYWFNQNINSSQRLYKETFSSFPKDITVRGVPCGFTNLAHGIMNVPRSFVEPTLSNVVYESHIDDGGHFFALEEPAAFWKDVKKFLFTWCDERLSAELVILVVPQIRVTPLNGVLHHIVITRRHTPDSILEFRTHLSRPVVKFGRFSTYNDPMCIFNPDYQILWAQNTRTISSQALEPWKLLMTGLDPIQTDSYIKEQLIKVDENDKTIGPISKGECHTMDAIRNNVYHRALSLLIFDTNDKFLLTQRSETKITFPGYFTNACCSHPLHNEEELEETDYLGVKRATLRRASFELGIEPGAIELNDLKFVNRICYRAESDGGLWGEAEVDYVFIVRKNLQLNPNPNEIKSATYVDAREMRSLLEKRDKSIKVTPWFRLMAGDFLFRYWHNLHRLDELSYDTTITIYQANDNDDLTGRQLPPVKGGVKRNPRKLY</sequence>
<evidence type="ECO:0000256" key="6">
    <source>
        <dbReference type="ARBA" id="ARBA00007579"/>
    </source>
</evidence>
<dbReference type="PRINTS" id="PR00412">
    <property type="entry name" value="EPOXHYDRLASE"/>
</dbReference>
<dbReference type="PROSITE" id="PS50125">
    <property type="entry name" value="GUANYLATE_CYCLASE_2"/>
    <property type="match status" value="1"/>
</dbReference>